<organism evidence="1 2">
    <name type="scientific">Bacillus spizizenii</name>
    <name type="common">Bacillus subtilis subsp. spizizenii</name>
    <dbReference type="NCBI Taxonomy" id="96241"/>
    <lineage>
        <taxon>Bacteria</taxon>
        <taxon>Bacillati</taxon>
        <taxon>Bacillota</taxon>
        <taxon>Bacilli</taxon>
        <taxon>Bacillales</taxon>
        <taxon>Bacillaceae</taxon>
        <taxon>Bacillus</taxon>
    </lineage>
</organism>
<reference evidence="1" key="1">
    <citation type="submission" date="2022-02" db="EMBL/GenBank/DDBJ databases">
        <title>Crop Bioprotection Bacillus Genome Sequencing.</title>
        <authorList>
            <person name="Dunlap C."/>
        </authorList>
    </citation>
    <scope>NUCLEOTIDE SEQUENCE</scope>
    <source>
        <strain evidence="1">M18B4</strain>
    </source>
</reference>
<gene>
    <name evidence="1" type="ORF">MOC45_22415</name>
</gene>
<accession>A0A9Q4HG64</accession>
<protein>
    <submittedName>
        <fullName evidence="1">Uncharacterized protein</fullName>
    </submittedName>
</protein>
<evidence type="ECO:0000313" key="2">
    <source>
        <dbReference type="Proteomes" id="UP001070352"/>
    </source>
</evidence>
<dbReference type="Proteomes" id="UP001070352">
    <property type="component" value="Unassembled WGS sequence"/>
</dbReference>
<dbReference type="AlphaFoldDB" id="A0A9Q4HG64"/>
<name>A0A9Q4HG64_BACSC</name>
<sequence length="127" mass="14649">MNSEEARDYFIQKGLSYDDITEGDVCVLVMLLNKHVKQAVKAHTMSVDTMRMSQKIKSKYKTNGILKSCYLYINSHYFTQREAISFNPDNFIGFAGWADSGNTQPLIDAFIEWVDYMSEQLEQISLK</sequence>
<proteinExistence type="predicted"/>
<evidence type="ECO:0000313" key="1">
    <source>
        <dbReference type="EMBL" id="MCY8123287.1"/>
    </source>
</evidence>
<comment type="caution">
    <text evidence="1">The sequence shown here is derived from an EMBL/GenBank/DDBJ whole genome shotgun (WGS) entry which is preliminary data.</text>
</comment>
<dbReference type="EMBL" id="JALANJ010000084">
    <property type="protein sequence ID" value="MCY8123287.1"/>
    <property type="molecule type" value="Genomic_DNA"/>
</dbReference>